<feature type="signal peptide" evidence="1">
    <location>
        <begin position="1"/>
        <end position="23"/>
    </location>
</feature>
<accession>A0A8J2ZEW2</accession>
<evidence type="ECO:0000256" key="1">
    <source>
        <dbReference type="SAM" id="SignalP"/>
    </source>
</evidence>
<dbReference type="AlphaFoldDB" id="A0A8J2ZEW2"/>
<dbReference type="Pfam" id="PF13441">
    <property type="entry name" value="Gly-zipper_YMGG"/>
    <property type="match status" value="1"/>
</dbReference>
<dbReference type="EMBL" id="BMKS01000016">
    <property type="protein sequence ID" value="GGG47116.1"/>
    <property type="molecule type" value="Genomic_DNA"/>
</dbReference>
<gene>
    <name evidence="3" type="ORF">GCM10010964_38080</name>
</gene>
<comment type="caution">
    <text evidence="3">The sequence shown here is derived from an EMBL/GenBank/DDBJ whole genome shotgun (WGS) entry which is preliminary data.</text>
</comment>
<keyword evidence="1" id="KW-0732">Signal</keyword>
<organism evidence="3 4">
    <name type="scientific">Caldovatus sediminis</name>
    <dbReference type="NCBI Taxonomy" id="2041189"/>
    <lineage>
        <taxon>Bacteria</taxon>
        <taxon>Pseudomonadati</taxon>
        <taxon>Pseudomonadota</taxon>
        <taxon>Alphaproteobacteria</taxon>
        <taxon>Acetobacterales</taxon>
        <taxon>Roseomonadaceae</taxon>
        <taxon>Caldovatus</taxon>
    </lineage>
</organism>
<dbReference type="PROSITE" id="PS51257">
    <property type="entry name" value="PROKAR_LIPOPROTEIN"/>
    <property type="match status" value="1"/>
</dbReference>
<feature type="domain" description="YMGG-like Gly-zipper" evidence="2">
    <location>
        <begin position="38"/>
        <end position="74"/>
    </location>
</feature>
<name>A0A8J2ZEW2_9PROT</name>
<feature type="chain" id="PRO_5035156216" description="YMGG-like Gly-zipper domain-containing protein" evidence="1">
    <location>
        <begin position="24"/>
        <end position="102"/>
    </location>
</feature>
<dbReference type="Proteomes" id="UP000597507">
    <property type="component" value="Unassembled WGS sequence"/>
</dbReference>
<sequence length="102" mass="10312">MRRSRSAAAVLAAALALGGCVYAYPVPVLDPAAQAIGTGAAIGAGAGALIGAPSGRAGEGAAVGAVVGALGGYALELERQRRWEEAQAWRYYGGPPPRYGWW</sequence>
<proteinExistence type="predicted"/>
<reference evidence="3 4" key="1">
    <citation type="journal article" date="2014" name="Int. J. Syst. Evol. Microbiol.">
        <title>Complete genome sequence of Corynebacterium casei LMG S-19264T (=DSM 44701T), isolated from a smear-ripened cheese.</title>
        <authorList>
            <consortium name="US DOE Joint Genome Institute (JGI-PGF)"/>
            <person name="Walter F."/>
            <person name="Albersmeier A."/>
            <person name="Kalinowski J."/>
            <person name="Ruckert C."/>
        </authorList>
    </citation>
    <scope>NUCLEOTIDE SEQUENCE [LARGE SCALE GENOMIC DNA]</scope>
    <source>
        <strain evidence="3 4">CGMCC 1.16330</strain>
    </source>
</reference>
<evidence type="ECO:0000313" key="3">
    <source>
        <dbReference type="EMBL" id="GGG47116.1"/>
    </source>
</evidence>
<evidence type="ECO:0000313" key="4">
    <source>
        <dbReference type="Proteomes" id="UP000597507"/>
    </source>
</evidence>
<protein>
    <recommendedName>
        <fullName evidence="2">YMGG-like Gly-zipper domain-containing protein</fullName>
    </recommendedName>
</protein>
<dbReference type="InterPro" id="IPR027367">
    <property type="entry name" value="Gly-zipper_YMGG"/>
</dbReference>
<evidence type="ECO:0000259" key="2">
    <source>
        <dbReference type="Pfam" id="PF13441"/>
    </source>
</evidence>
<keyword evidence="4" id="KW-1185">Reference proteome</keyword>
<dbReference type="RefSeq" id="WP_188903136.1">
    <property type="nucleotide sequence ID" value="NZ_BMKS01000016.1"/>
</dbReference>